<evidence type="ECO:0000313" key="1">
    <source>
        <dbReference type="EMBL" id="WAL60585.1"/>
    </source>
</evidence>
<evidence type="ECO:0000313" key="2">
    <source>
        <dbReference type="Proteomes" id="UP001163152"/>
    </source>
</evidence>
<keyword evidence="2" id="KW-1185">Reference proteome</keyword>
<proteinExistence type="predicted"/>
<gene>
    <name evidence="1" type="ORF">OXH18_00900</name>
</gene>
<dbReference type="KEGG" id="tsin:OXH18_00900"/>
<organism evidence="1 2">
    <name type="scientific">Thermocoleostomius sinensis A174</name>
    <dbReference type="NCBI Taxonomy" id="2016057"/>
    <lineage>
        <taxon>Bacteria</taxon>
        <taxon>Bacillati</taxon>
        <taxon>Cyanobacteriota</taxon>
        <taxon>Cyanophyceae</taxon>
        <taxon>Oculatellales</taxon>
        <taxon>Oculatellaceae</taxon>
        <taxon>Thermocoleostomius</taxon>
    </lineage>
</organism>
<dbReference type="Proteomes" id="UP001163152">
    <property type="component" value="Chromosome"/>
</dbReference>
<sequence length="47" mass="4775">MAIVISGFIATQPVGAIPVPGQAIERVQPSSMEIGVVGTIGAFYAVM</sequence>
<protein>
    <submittedName>
        <fullName evidence="1">Uncharacterized protein</fullName>
    </submittedName>
</protein>
<name>A0A9E8ZG42_9CYAN</name>
<dbReference type="EMBL" id="CP113797">
    <property type="protein sequence ID" value="WAL60585.1"/>
    <property type="molecule type" value="Genomic_DNA"/>
</dbReference>
<dbReference type="AlphaFoldDB" id="A0A9E8ZG42"/>
<reference evidence="1" key="1">
    <citation type="submission" date="2022-12" db="EMBL/GenBank/DDBJ databases">
        <title>Polyphasic identification of a Novel Hot-Spring Cyanobacterium Ocullathermofonsia sinensis gen nov. sp. nov. and Genomic Insights on its Adaptations to the Thermal Habitat.</title>
        <authorList>
            <person name="Daroch M."/>
            <person name="Tang J."/>
            <person name="Jiang Y."/>
        </authorList>
    </citation>
    <scope>NUCLEOTIDE SEQUENCE</scope>
    <source>
        <strain evidence="1">PKUAC-SCTA174</strain>
    </source>
</reference>
<accession>A0A9E8ZG42</accession>
<dbReference type="RefSeq" id="WP_268610530.1">
    <property type="nucleotide sequence ID" value="NZ_CP113797.1"/>
</dbReference>